<dbReference type="GO" id="GO:0004519">
    <property type="term" value="F:endonuclease activity"/>
    <property type="evidence" value="ECO:0007669"/>
    <property type="project" value="UniProtKB-KW"/>
</dbReference>
<dbReference type="Pfam" id="PF01844">
    <property type="entry name" value="HNH"/>
    <property type="match status" value="1"/>
</dbReference>
<evidence type="ECO:0000313" key="4">
    <source>
        <dbReference type="Proteomes" id="UP001593833"/>
    </source>
</evidence>
<dbReference type="CDD" id="cd00085">
    <property type="entry name" value="HNHc"/>
    <property type="match status" value="1"/>
</dbReference>
<dbReference type="InterPro" id="IPR002711">
    <property type="entry name" value="HNH"/>
</dbReference>
<feature type="region of interest" description="Disordered" evidence="1">
    <location>
        <begin position="177"/>
        <end position="210"/>
    </location>
</feature>
<keyword evidence="4" id="KW-1185">Reference proteome</keyword>
<dbReference type="SMART" id="SM00507">
    <property type="entry name" value="HNHc"/>
    <property type="match status" value="1"/>
</dbReference>
<feature type="compositionally biased region" description="Basic and acidic residues" evidence="1">
    <location>
        <begin position="290"/>
        <end position="311"/>
    </location>
</feature>
<accession>A0ABV6YKB3</accession>
<feature type="domain" description="HNH nuclease" evidence="2">
    <location>
        <begin position="394"/>
        <end position="446"/>
    </location>
</feature>
<feature type="compositionally biased region" description="Basic residues" evidence="1">
    <location>
        <begin position="324"/>
        <end position="334"/>
    </location>
</feature>
<feature type="compositionally biased region" description="Basic and acidic residues" evidence="1">
    <location>
        <begin position="25"/>
        <end position="40"/>
    </location>
</feature>
<gene>
    <name evidence="3" type="ORF">ACFL6M_03365</name>
</gene>
<dbReference type="Proteomes" id="UP001593833">
    <property type="component" value="Unassembled WGS sequence"/>
</dbReference>
<dbReference type="Gene3D" id="1.10.30.50">
    <property type="match status" value="1"/>
</dbReference>
<dbReference type="InterPro" id="IPR003615">
    <property type="entry name" value="HNH_nuc"/>
</dbReference>
<keyword evidence="3" id="KW-0540">Nuclease</keyword>
<feature type="region of interest" description="Disordered" evidence="1">
    <location>
        <begin position="18"/>
        <end position="40"/>
    </location>
</feature>
<name>A0ABV6YKB3_UNCEI</name>
<feature type="region of interest" description="Disordered" evidence="1">
    <location>
        <begin position="281"/>
        <end position="337"/>
    </location>
</feature>
<protein>
    <submittedName>
        <fullName evidence="3">HNH endonuclease</fullName>
    </submittedName>
</protein>
<keyword evidence="3" id="KW-0255">Endonuclease</keyword>
<proteinExistence type="predicted"/>
<sequence length="463" mass="51619">MSRIQDVRVVELDPMAVSVSSGRGRKSENVPEDTRERAHKTGRDFQANLSAHRVDQELRRSLAVLQRAEKAAVLWFAEIADRKLYLDLGYSSIHQYASEALGFSSNKTYRFLRLTADLQRLPRLRESVATGELGWTKAREVAKVASAVTEERWIAAAKKTSRRDLERKVVVARQRAAAKRKANPLQGKLGASAASAAPEERRGNRTGTDDPFVDDCLAEDPASNELVADGPTSVVLRFTPMELARYEALIEKAHKNHRVNPGARREEIMLSALDALIEPVAESSVCKGDPTGDERAERRDRDDEMESERSAKRSPGRTNMLGIRKCKPVAKSRPRGNSASNYRIVIYQCSTCQAAITRTDHGPKRIGATDIEAIRCDATIEERGRRTRSTTPPSVRSRVLARDQHRCQTPGCKRTRFLEVHHIHPVARGGSDRLENLTTLCSGCHRLRHSRTDSANQPAAILQ</sequence>
<evidence type="ECO:0000313" key="3">
    <source>
        <dbReference type="EMBL" id="MFC1572619.1"/>
    </source>
</evidence>
<comment type="caution">
    <text evidence="3">The sequence shown here is derived from an EMBL/GenBank/DDBJ whole genome shotgun (WGS) entry which is preliminary data.</text>
</comment>
<keyword evidence="3" id="KW-0378">Hydrolase</keyword>
<reference evidence="3 4" key="1">
    <citation type="submission" date="2024-09" db="EMBL/GenBank/DDBJ databases">
        <authorList>
            <person name="D'Angelo T."/>
        </authorList>
    </citation>
    <scope>NUCLEOTIDE SEQUENCE [LARGE SCALE GENOMIC DNA]</scope>
    <source>
        <strain evidence="3">SAG AM-320-E07</strain>
    </source>
</reference>
<evidence type="ECO:0000256" key="1">
    <source>
        <dbReference type="SAM" id="MobiDB-lite"/>
    </source>
</evidence>
<organism evidence="3 4">
    <name type="scientific">Eiseniibacteriota bacterium</name>
    <dbReference type="NCBI Taxonomy" id="2212470"/>
    <lineage>
        <taxon>Bacteria</taxon>
        <taxon>Candidatus Eiseniibacteriota</taxon>
    </lineage>
</organism>
<evidence type="ECO:0000259" key="2">
    <source>
        <dbReference type="SMART" id="SM00507"/>
    </source>
</evidence>
<dbReference type="EMBL" id="JBHPKH010000025">
    <property type="protein sequence ID" value="MFC1572619.1"/>
    <property type="molecule type" value="Genomic_DNA"/>
</dbReference>